<evidence type="ECO:0000313" key="1">
    <source>
        <dbReference type="EMBL" id="KAL0944684.1"/>
    </source>
</evidence>
<accession>A0ACC3ZKN0</accession>
<dbReference type="Proteomes" id="UP000805649">
    <property type="component" value="Unassembled WGS sequence"/>
</dbReference>
<proteinExistence type="predicted"/>
<evidence type="ECO:0000313" key="2">
    <source>
        <dbReference type="Proteomes" id="UP000805649"/>
    </source>
</evidence>
<organism evidence="1 2">
    <name type="scientific">Colletotrichum truncatum</name>
    <name type="common">Anthracnose fungus</name>
    <name type="synonym">Colletotrichum capsici</name>
    <dbReference type="NCBI Taxonomy" id="5467"/>
    <lineage>
        <taxon>Eukaryota</taxon>
        <taxon>Fungi</taxon>
        <taxon>Dikarya</taxon>
        <taxon>Ascomycota</taxon>
        <taxon>Pezizomycotina</taxon>
        <taxon>Sordariomycetes</taxon>
        <taxon>Hypocreomycetidae</taxon>
        <taxon>Glomerellales</taxon>
        <taxon>Glomerellaceae</taxon>
        <taxon>Colletotrichum</taxon>
        <taxon>Colletotrichum truncatum species complex</taxon>
    </lineage>
</organism>
<dbReference type="EMBL" id="VUJX02000001">
    <property type="protein sequence ID" value="KAL0944684.1"/>
    <property type="molecule type" value="Genomic_DNA"/>
</dbReference>
<reference evidence="1 2" key="1">
    <citation type="journal article" date="2020" name="Phytopathology">
        <title>Genome Sequence Resources of Colletotrichum truncatum, C. plurivorum, C. musicola, and C. sojae: Four Species Pathogenic to Soybean (Glycine max).</title>
        <authorList>
            <person name="Rogerio F."/>
            <person name="Boufleur T.R."/>
            <person name="Ciampi-Guillardi M."/>
            <person name="Sukno S.A."/>
            <person name="Thon M.R."/>
            <person name="Massola Junior N.S."/>
            <person name="Baroncelli R."/>
        </authorList>
    </citation>
    <scope>NUCLEOTIDE SEQUENCE [LARGE SCALE GENOMIC DNA]</scope>
    <source>
        <strain evidence="1 2">CMES1059</strain>
    </source>
</reference>
<protein>
    <submittedName>
        <fullName evidence="1">Uncharacterized protein</fullName>
    </submittedName>
</protein>
<name>A0ACC3ZKN0_COLTU</name>
<comment type="caution">
    <text evidence="1">The sequence shown here is derived from an EMBL/GenBank/DDBJ whole genome shotgun (WGS) entry which is preliminary data.</text>
</comment>
<keyword evidence="2" id="KW-1185">Reference proteome</keyword>
<sequence>MSDADSAFGEPQPSLISLRSSIFNYQFENGRRYHSMSEGKYAYPNDDHHIWLITLDGELACNPAKHLAKRVLDMGTGTGVWAIDFGKSSMHIQVIGVDLSAIQPQYLPSNCSFEIDDLEKDWRWSHPFDFIFCRAMAGSWSDFPSIIQAVYDNLNPGGYFEIQDLELPMCCPDGTISADSAIWRWHRVVVEAAAEMGRPLDYVPKSIPHLERAGFTEITHRVFKWPFNSWPRHPKLQEIGRWHCHNLEMGLEALSMALLTRVKGWDPADVTALCEEVKKEVRDTNMHGYWNM</sequence>
<gene>
    <name evidence="1" type="ORF">CTRU02_202571</name>
</gene>